<sequence length="258" mass="27673">MNFLELIAAALDREGIESRISGEALYVPISPDVDLRCEEINSDIPAANVYVAVANAAPGDDASDDDAMLVTAIFTVEDAVDTVNFHVATDQAVTIIRDLLDGSDARIADLDFEQDDEDPTLLSADVGESSSLEVVTTVDSSSPSVSVAFVTYIDPDDADDTDDTDDSDESDDVDDADEPDDTDDLDDTDLDASENDDDLSDDDVAVEVMDLGVFKDYDTVFNVLSVAVDQAENWEAELINSANDPWGGSARDPWVNEA</sequence>
<keyword evidence="3" id="KW-1185">Reference proteome</keyword>
<accession>A0AAU0PYB9</accession>
<gene>
    <name evidence="2" type="ORF">Q0N40_06880</name>
</gene>
<organism evidence="2 3">
    <name type="scientific">Corynebacterium pseudokroppenstedtii</name>
    <dbReference type="NCBI Taxonomy" id="2804917"/>
    <lineage>
        <taxon>Bacteria</taxon>
        <taxon>Bacillati</taxon>
        <taxon>Actinomycetota</taxon>
        <taxon>Actinomycetes</taxon>
        <taxon>Mycobacteriales</taxon>
        <taxon>Corynebacteriaceae</taxon>
        <taxon>Corynebacterium</taxon>
    </lineage>
</organism>
<evidence type="ECO:0000256" key="1">
    <source>
        <dbReference type="SAM" id="MobiDB-lite"/>
    </source>
</evidence>
<proteinExistence type="predicted"/>
<reference evidence="2 3" key="1">
    <citation type="submission" date="2023-10" db="EMBL/GenBank/DDBJ databases">
        <title>complete genome sequence of Corynebacterium pseudokroppenstedtii P15-C1.</title>
        <authorList>
            <person name="Bruggemann H."/>
            <person name="Poehlein A."/>
        </authorList>
    </citation>
    <scope>NUCLEOTIDE SEQUENCE [LARGE SCALE GENOMIC DNA]</scope>
    <source>
        <strain evidence="2 3">P15_C1</strain>
    </source>
</reference>
<name>A0AAU0PYB9_9CORY</name>
<protein>
    <recommendedName>
        <fullName evidence="4">DNA primase</fullName>
    </recommendedName>
</protein>
<evidence type="ECO:0008006" key="4">
    <source>
        <dbReference type="Google" id="ProtNLM"/>
    </source>
</evidence>
<feature type="region of interest" description="Disordered" evidence="1">
    <location>
        <begin position="152"/>
        <end position="203"/>
    </location>
</feature>
<dbReference type="KEGG" id="cpsk:Q0N40_06880"/>
<evidence type="ECO:0000313" key="3">
    <source>
        <dbReference type="Proteomes" id="UP001174314"/>
    </source>
</evidence>
<dbReference type="Proteomes" id="UP001174314">
    <property type="component" value="Chromosome"/>
</dbReference>
<dbReference type="RefSeq" id="WP_221923645.1">
    <property type="nucleotide sequence ID" value="NZ_CP137757.1"/>
</dbReference>
<dbReference type="EMBL" id="CP137757">
    <property type="protein sequence ID" value="WPF24277.1"/>
    <property type="molecule type" value="Genomic_DNA"/>
</dbReference>
<evidence type="ECO:0000313" key="2">
    <source>
        <dbReference type="EMBL" id="WPF24277.1"/>
    </source>
</evidence>
<feature type="compositionally biased region" description="Acidic residues" evidence="1">
    <location>
        <begin position="154"/>
        <end position="203"/>
    </location>
</feature>
<dbReference type="AlphaFoldDB" id="A0AAU0PYB9"/>